<name>A0ABY4X577_9SPHN</name>
<dbReference type="InterPro" id="IPR011330">
    <property type="entry name" value="Glyco_hydro/deAcase_b/a-brl"/>
</dbReference>
<dbReference type="Proteomes" id="UP001056937">
    <property type="component" value="Chromosome 1"/>
</dbReference>
<keyword evidence="2" id="KW-1185">Reference proteome</keyword>
<dbReference type="RefSeq" id="WP_252165868.1">
    <property type="nucleotide sequence ID" value="NZ_CP084930.1"/>
</dbReference>
<dbReference type="EMBL" id="CP084930">
    <property type="protein sequence ID" value="USI72059.1"/>
    <property type="molecule type" value="Genomic_DNA"/>
</dbReference>
<dbReference type="CDD" id="cd11374">
    <property type="entry name" value="CE4_u10"/>
    <property type="match status" value="1"/>
</dbReference>
<dbReference type="Gene3D" id="3.20.20.370">
    <property type="entry name" value="Glycoside hydrolase/deacetylase"/>
    <property type="match status" value="1"/>
</dbReference>
<sequence>MTDRGRTAMDGPGRDGRRLLVAIHDVAPPFEAAVDQLCDLIAPLIGGPKLAMLVVPHHWAGEPLAAAPAFQRRLRAWSDAGVEMFLHGWLHRDDSSHAGRVARFKARHMTASEGEFLGLSEAEARRRIAAGRALVEDCIGRPVTGFIAPAWLYGPGAHGAMAALGLGLAEDHMRVWDPRDGRVHARGPVITWASRSRWRTASSLAVATVARHAHRPLRTARIAVHPGDVTKPVLIDSIAATVRAMTRGRRVARYAELAAEARAA</sequence>
<organism evidence="1 2">
    <name type="scientific">Sphingomonas morindae</name>
    <dbReference type="NCBI Taxonomy" id="1541170"/>
    <lineage>
        <taxon>Bacteria</taxon>
        <taxon>Pseudomonadati</taxon>
        <taxon>Pseudomonadota</taxon>
        <taxon>Alphaproteobacteria</taxon>
        <taxon>Sphingomonadales</taxon>
        <taxon>Sphingomonadaceae</taxon>
        <taxon>Sphingomonas</taxon>
    </lineage>
</organism>
<evidence type="ECO:0000313" key="2">
    <source>
        <dbReference type="Proteomes" id="UP001056937"/>
    </source>
</evidence>
<accession>A0ABY4X577</accession>
<dbReference type="Pfam" id="PF10096">
    <property type="entry name" value="DUF2334"/>
    <property type="match status" value="1"/>
</dbReference>
<gene>
    <name evidence="1" type="ORF">LHA26_12175</name>
</gene>
<dbReference type="InterPro" id="IPR018763">
    <property type="entry name" value="DUF2334"/>
</dbReference>
<dbReference type="SUPFAM" id="SSF88713">
    <property type="entry name" value="Glycoside hydrolase/deacetylase"/>
    <property type="match status" value="1"/>
</dbReference>
<proteinExistence type="predicted"/>
<reference evidence="1" key="1">
    <citation type="journal article" date="2022" name="Toxins">
        <title>Genomic Analysis of Sphingopyxis sp. USTB-05 for Biodegrading Cyanobacterial Hepatotoxins.</title>
        <authorList>
            <person name="Liu C."/>
            <person name="Xu Q."/>
            <person name="Zhao Z."/>
            <person name="Zhang H."/>
            <person name="Liu X."/>
            <person name="Yin C."/>
            <person name="Liu Y."/>
            <person name="Yan H."/>
        </authorList>
    </citation>
    <scope>NUCLEOTIDE SEQUENCE</scope>
    <source>
        <strain evidence="1">NBD5</strain>
    </source>
</reference>
<protein>
    <submittedName>
        <fullName evidence="1">Polysaccharide deacetylase family protein</fullName>
    </submittedName>
</protein>
<evidence type="ECO:0000313" key="1">
    <source>
        <dbReference type="EMBL" id="USI72059.1"/>
    </source>
</evidence>